<feature type="non-terminal residue" evidence="1">
    <location>
        <position position="90"/>
    </location>
</feature>
<dbReference type="Proteomes" id="UP000007802">
    <property type="component" value="Unassembled WGS sequence"/>
</dbReference>
<evidence type="ECO:0000313" key="1">
    <source>
        <dbReference type="EMBL" id="KMW69034.1"/>
    </source>
</evidence>
<organism evidence="1">
    <name type="scientific">Ajellomyces dermatitidis (strain ATCC 18188 / CBS 674.68)</name>
    <name type="common">Blastomyces dermatitidis</name>
    <dbReference type="NCBI Taxonomy" id="653446"/>
    <lineage>
        <taxon>Eukaryota</taxon>
        <taxon>Fungi</taxon>
        <taxon>Dikarya</taxon>
        <taxon>Ascomycota</taxon>
        <taxon>Pezizomycotina</taxon>
        <taxon>Eurotiomycetes</taxon>
        <taxon>Eurotiomycetidae</taxon>
        <taxon>Onygenales</taxon>
        <taxon>Ajellomycetaceae</taxon>
        <taxon>Blastomyces</taxon>
    </lineage>
</organism>
<reference evidence="1" key="1">
    <citation type="submission" date="2010-03" db="EMBL/GenBank/DDBJ databases">
        <title>Annotation of Blastomyces dermatitidis strain ATCC 18188.</title>
        <authorList>
            <consortium name="The Broad Institute Genome Sequencing Platform"/>
            <consortium name="Broad Institute Genome Sequencing Center for Infectious Disease."/>
            <person name="Cuomo C."/>
            <person name="Klein B."/>
            <person name="Sullivan T."/>
            <person name="Heitman J."/>
            <person name="Young S."/>
            <person name="Zeng Q."/>
            <person name="Gargeya S."/>
            <person name="Alvarado L."/>
            <person name="Berlin A.M."/>
            <person name="Chapman S.B."/>
            <person name="Chen Z."/>
            <person name="Freedman E."/>
            <person name="Gellesch M."/>
            <person name="Goldberg J."/>
            <person name="Griggs A."/>
            <person name="Gujja S."/>
            <person name="Heilman E."/>
            <person name="Heiman D."/>
            <person name="Howarth C."/>
            <person name="Mehta T."/>
            <person name="Neiman D."/>
            <person name="Pearson M."/>
            <person name="Roberts A."/>
            <person name="Saif S."/>
            <person name="Shea T."/>
            <person name="Shenoy N."/>
            <person name="Sisk P."/>
            <person name="Stolte C."/>
            <person name="Sykes S."/>
            <person name="White J."/>
            <person name="Yandava C."/>
            <person name="Haas B."/>
            <person name="Nusbaum C."/>
            <person name="Birren B."/>
        </authorList>
    </citation>
    <scope>NUCLEOTIDE SEQUENCE</scope>
    <source>
        <strain evidence="1">ATCC 18188</strain>
    </source>
</reference>
<gene>
    <name evidence="1" type="ORF">BDDG_13217</name>
</gene>
<feature type="non-terminal residue" evidence="1">
    <location>
        <position position="1"/>
    </location>
</feature>
<protein>
    <submittedName>
        <fullName evidence="1">Uncharacterized protein</fullName>
    </submittedName>
</protein>
<dbReference type="AlphaFoldDB" id="A0A0J9HIM3"/>
<accession>A0A0J9HIM3</accession>
<name>A0A0J9HIM3_AJEDA</name>
<dbReference type="EMBL" id="GG749554">
    <property type="protein sequence ID" value="KMW69034.1"/>
    <property type="molecule type" value="Genomic_DNA"/>
</dbReference>
<sequence length="90" mass="10441">DLSLINNKIAEMHCTYSHISDQRLCEQKRGDCRPGKLQKTLTTSEALQELSARVCKKLLVRRLTVKRETTLLEVRDWPERGRELAAHLKI</sequence>
<proteinExistence type="predicted"/>